<gene>
    <name evidence="2" type="ORF">TSIB3V08_LOCUS9746</name>
</gene>
<accession>A0A7R9B4Y9</accession>
<name>A0A7R9B4Y9_TIMSH</name>
<feature type="region of interest" description="Disordered" evidence="1">
    <location>
        <begin position="156"/>
        <end position="189"/>
    </location>
</feature>
<dbReference type="AlphaFoldDB" id="A0A7R9B4Y9"/>
<reference evidence="2" key="1">
    <citation type="submission" date="2020-11" db="EMBL/GenBank/DDBJ databases">
        <authorList>
            <person name="Tran Van P."/>
        </authorList>
    </citation>
    <scope>NUCLEOTIDE SEQUENCE</scope>
</reference>
<evidence type="ECO:0000256" key="1">
    <source>
        <dbReference type="SAM" id="MobiDB-lite"/>
    </source>
</evidence>
<dbReference type="EMBL" id="OC005873">
    <property type="protein sequence ID" value="CAD7265716.1"/>
    <property type="molecule type" value="Genomic_DNA"/>
</dbReference>
<evidence type="ECO:0000313" key="2">
    <source>
        <dbReference type="EMBL" id="CAD7265716.1"/>
    </source>
</evidence>
<sequence>MEHTHTHTHSQSAIGMNRTRELIAAVLLNVFLKIVVAKDFQFCYKGEGYMSSEYSLVCKCDHTHKSFEENIYDVEKTFFSASDLTISDCETVIGLARSASRRSPTRMSRRVPKGGPRQIHTASYYPFGLYALSTNYANGLGIGKVELEEVNPHLSGRRVENHLGKTTPSSPDRDSNLDLPILGSRAQHD</sequence>
<proteinExistence type="predicted"/>
<organism evidence="2">
    <name type="scientific">Timema shepardi</name>
    <name type="common">Walking stick</name>
    <dbReference type="NCBI Taxonomy" id="629360"/>
    <lineage>
        <taxon>Eukaryota</taxon>
        <taxon>Metazoa</taxon>
        <taxon>Ecdysozoa</taxon>
        <taxon>Arthropoda</taxon>
        <taxon>Hexapoda</taxon>
        <taxon>Insecta</taxon>
        <taxon>Pterygota</taxon>
        <taxon>Neoptera</taxon>
        <taxon>Polyneoptera</taxon>
        <taxon>Phasmatodea</taxon>
        <taxon>Timematodea</taxon>
        <taxon>Timematoidea</taxon>
        <taxon>Timematidae</taxon>
        <taxon>Timema</taxon>
    </lineage>
</organism>
<protein>
    <submittedName>
        <fullName evidence="2">Uncharacterized protein</fullName>
    </submittedName>
</protein>